<dbReference type="PANTHER" id="PTHR46733">
    <property type="entry name" value="26.5 KDA HEAT SHOCK PROTEIN, MITOCHONDRIAL"/>
    <property type="match status" value="1"/>
</dbReference>
<name>A0A426QKF7_9GAMM</name>
<comment type="caution">
    <text evidence="5">The sequence shown here is derived from an EMBL/GenBank/DDBJ whole genome shotgun (WGS) entry which is preliminary data.</text>
</comment>
<dbReference type="Pfam" id="PF00011">
    <property type="entry name" value="HSP20"/>
    <property type="match status" value="1"/>
</dbReference>
<dbReference type="PANTHER" id="PTHR46733:SF3">
    <property type="entry name" value="26.5 KDA HEAT SHOCK PROTEIN, MITOCHONDRIAL"/>
    <property type="match status" value="1"/>
</dbReference>
<comment type="similarity">
    <text evidence="2 3">Belongs to the small heat shock protein (HSP20) family.</text>
</comment>
<evidence type="ECO:0000256" key="1">
    <source>
        <dbReference type="ARBA" id="ARBA00023016"/>
    </source>
</evidence>
<reference evidence="5 6" key="1">
    <citation type="journal article" date="2010" name="Int. J. Syst. Evol. Microbiol.">
        <title>Thiohalobacter thiocyanaticus gen. nov., sp. nov., a moderately halophilic, sulfur-oxidizing gammaproteobacterium from hypersaline lakes, that utilizes thiocyanate.</title>
        <authorList>
            <person name="Sorokin D.Y."/>
            <person name="Kovaleva O.L."/>
            <person name="Tourova T.P."/>
            <person name="Muyzer G."/>
        </authorList>
    </citation>
    <scope>NUCLEOTIDE SEQUENCE [LARGE SCALE GENOMIC DNA]</scope>
    <source>
        <strain evidence="5 6">Hrh1</strain>
    </source>
</reference>
<dbReference type="GO" id="GO:0009408">
    <property type="term" value="P:response to heat"/>
    <property type="evidence" value="ECO:0007669"/>
    <property type="project" value="InterPro"/>
</dbReference>
<dbReference type="EMBL" id="QZMU01000001">
    <property type="protein sequence ID" value="RRQ22241.1"/>
    <property type="molecule type" value="Genomic_DNA"/>
</dbReference>
<dbReference type="RefSeq" id="WP_125181583.1">
    <property type="nucleotide sequence ID" value="NZ_QZMU01000001.1"/>
</dbReference>
<evidence type="ECO:0000313" key="5">
    <source>
        <dbReference type="EMBL" id="RRQ22241.1"/>
    </source>
</evidence>
<feature type="domain" description="SHSP" evidence="4">
    <location>
        <begin position="55"/>
        <end position="166"/>
    </location>
</feature>
<evidence type="ECO:0000313" key="6">
    <source>
        <dbReference type="Proteomes" id="UP000287798"/>
    </source>
</evidence>
<keyword evidence="1" id="KW-0346">Stress response</keyword>
<accession>A0A426QKF7</accession>
<organism evidence="5 6">
    <name type="scientific">Thiohalobacter thiocyanaticus</name>
    <dbReference type="NCBI Taxonomy" id="585455"/>
    <lineage>
        <taxon>Bacteria</taxon>
        <taxon>Pseudomonadati</taxon>
        <taxon>Pseudomonadota</taxon>
        <taxon>Gammaproteobacteria</taxon>
        <taxon>Thiohalobacterales</taxon>
        <taxon>Thiohalobacteraceae</taxon>
        <taxon>Thiohalobacter</taxon>
    </lineage>
</organism>
<evidence type="ECO:0000256" key="2">
    <source>
        <dbReference type="PROSITE-ProRule" id="PRU00285"/>
    </source>
</evidence>
<dbReference type="Proteomes" id="UP000287798">
    <property type="component" value="Unassembled WGS sequence"/>
</dbReference>
<dbReference type="InterPro" id="IPR044587">
    <property type="entry name" value="HSP21-like"/>
</dbReference>
<dbReference type="InterPro" id="IPR002068">
    <property type="entry name" value="A-crystallin/Hsp20_dom"/>
</dbReference>
<dbReference type="AlphaFoldDB" id="A0A426QKF7"/>
<evidence type="ECO:0000259" key="4">
    <source>
        <dbReference type="PROSITE" id="PS01031"/>
    </source>
</evidence>
<gene>
    <name evidence="5" type="ORF">D6C00_09940</name>
</gene>
<dbReference type="OrthoDB" id="9792695at2"/>
<proteinExistence type="inferred from homology"/>
<dbReference type="CDD" id="cd06464">
    <property type="entry name" value="ACD_sHsps-like"/>
    <property type="match status" value="1"/>
</dbReference>
<keyword evidence="6" id="KW-1185">Reference proteome</keyword>
<dbReference type="SUPFAM" id="SSF49764">
    <property type="entry name" value="HSP20-like chaperones"/>
    <property type="match status" value="1"/>
</dbReference>
<dbReference type="PROSITE" id="PS01031">
    <property type="entry name" value="SHSP"/>
    <property type="match status" value="1"/>
</dbReference>
<dbReference type="InterPro" id="IPR008978">
    <property type="entry name" value="HSP20-like_chaperone"/>
</dbReference>
<protein>
    <submittedName>
        <fullName evidence="5">Hsp20/alpha crystallin family protein</fullName>
    </submittedName>
</protein>
<evidence type="ECO:0000256" key="3">
    <source>
        <dbReference type="RuleBase" id="RU003616"/>
    </source>
</evidence>
<sequence>MSTLQQLKQGLGRFWDSLSEGWQQLQQRAGHALTRFQPGAKRGELQTREEQIEQQASRWGLLAAELQEDEDSISVRLEAPGLDREHLDISVIDHHLVIRGEKHVQREQTQGRYHIMECAYGQFERALPLPAEVDDSGARARYRDGILTVTLPKAPHSRSRRIEVQG</sequence>
<dbReference type="Gene3D" id="2.60.40.790">
    <property type="match status" value="1"/>
</dbReference>